<dbReference type="InterPro" id="IPR013783">
    <property type="entry name" value="Ig-like_fold"/>
</dbReference>
<organism evidence="10 11">
    <name type="scientific">Hyalangium rubrum</name>
    <dbReference type="NCBI Taxonomy" id="3103134"/>
    <lineage>
        <taxon>Bacteria</taxon>
        <taxon>Pseudomonadati</taxon>
        <taxon>Myxococcota</taxon>
        <taxon>Myxococcia</taxon>
        <taxon>Myxococcales</taxon>
        <taxon>Cystobacterineae</taxon>
        <taxon>Archangiaceae</taxon>
        <taxon>Hyalangium</taxon>
    </lineage>
</organism>
<dbReference type="InterPro" id="IPR015500">
    <property type="entry name" value="Peptidase_S8_subtilisin-rel"/>
</dbReference>
<dbReference type="InterPro" id="IPR034193">
    <property type="entry name" value="PCSK9_ProteinaseK-like"/>
</dbReference>
<dbReference type="InterPro" id="IPR010259">
    <property type="entry name" value="S8pro/Inhibitor_I9"/>
</dbReference>
<keyword evidence="2 5" id="KW-0645">Protease</keyword>
<evidence type="ECO:0000256" key="5">
    <source>
        <dbReference type="PROSITE-ProRule" id="PRU01240"/>
    </source>
</evidence>
<evidence type="ECO:0000256" key="3">
    <source>
        <dbReference type="ARBA" id="ARBA00022801"/>
    </source>
</evidence>
<dbReference type="Gene3D" id="3.40.50.200">
    <property type="entry name" value="Peptidase S8/S53 domain"/>
    <property type="match status" value="1"/>
</dbReference>
<dbReference type="Pfam" id="PF17957">
    <property type="entry name" value="Big_7"/>
    <property type="match status" value="3"/>
</dbReference>
<dbReference type="InterPro" id="IPR023828">
    <property type="entry name" value="Peptidase_S8_Ser-AS"/>
</dbReference>
<evidence type="ECO:0000256" key="4">
    <source>
        <dbReference type="ARBA" id="ARBA00022825"/>
    </source>
</evidence>
<dbReference type="RefSeq" id="WP_321551526.1">
    <property type="nucleotide sequence ID" value="NZ_JAXIVS010000023.1"/>
</dbReference>
<feature type="domain" description="Inhibitor I9" evidence="9">
    <location>
        <begin position="55"/>
        <end position="124"/>
    </location>
</feature>
<feature type="active site" description="Charge relay system" evidence="5">
    <location>
        <position position="197"/>
    </location>
</feature>
<dbReference type="InterPro" id="IPR022398">
    <property type="entry name" value="Peptidase_S8_His-AS"/>
</dbReference>
<dbReference type="PANTHER" id="PTHR43806">
    <property type="entry name" value="PEPTIDASE S8"/>
    <property type="match status" value="1"/>
</dbReference>
<dbReference type="InterPro" id="IPR000209">
    <property type="entry name" value="Peptidase_S8/S53_dom"/>
</dbReference>
<dbReference type="CDD" id="cd04077">
    <property type="entry name" value="Peptidases_S8_PCSK9_ProteinaseK_like"/>
    <property type="match status" value="1"/>
</dbReference>
<evidence type="ECO:0000259" key="8">
    <source>
        <dbReference type="Pfam" id="PF00082"/>
    </source>
</evidence>
<comment type="similarity">
    <text evidence="1 5 6">Belongs to the peptidase S8 family.</text>
</comment>
<dbReference type="PROSITE" id="PS00137">
    <property type="entry name" value="SUBTILASE_HIS"/>
    <property type="match status" value="1"/>
</dbReference>
<dbReference type="SUPFAM" id="SSF54897">
    <property type="entry name" value="Protease propeptides/inhibitors"/>
    <property type="match status" value="1"/>
</dbReference>
<dbReference type="EMBL" id="JAXIVS010000023">
    <property type="protein sequence ID" value="MDY7232813.1"/>
    <property type="molecule type" value="Genomic_DNA"/>
</dbReference>
<dbReference type="PANTHER" id="PTHR43806:SF11">
    <property type="entry name" value="CEREVISIN-RELATED"/>
    <property type="match status" value="1"/>
</dbReference>
<evidence type="ECO:0000256" key="6">
    <source>
        <dbReference type="RuleBase" id="RU003355"/>
    </source>
</evidence>
<dbReference type="InterPro" id="IPR023827">
    <property type="entry name" value="Peptidase_S8_Asp-AS"/>
</dbReference>
<evidence type="ECO:0000313" key="11">
    <source>
        <dbReference type="Proteomes" id="UP001291309"/>
    </source>
</evidence>
<dbReference type="Pfam" id="PF05922">
    <property type="entry name" value="Inhibitor_I9"/>
    <property type="match status" value="1"/>
</dbReference>
<dbReference type="Gene3D" id="2.60.40.10">
    <property type="entry name" value="Immunoglobulins"/>
    <property type="match status" value="4"/>
</dbReference>
<dbReference type="InterPro" id="IPR050131">
    <property type="entry name" value="Peptidase_S8_subtilisin-like"/>
</dbReference>
<keyword evidence="11" id="KW-1185">Reference proteome</keyword>
<gene>
    <name evidence="10" type="ORF">SYV04_40880</name>
</gene>
<dbReference type="PROSITE" id="PS00138">
    <property type="entry name" value="SUBTILASE_SER"/>
    <property type="match status" value="1"/>
</dbReference>
<accession>A0ABU5HIZ4</accession>
<feature type="region of interest" description="Disordered" evidence="7">
    <location>
        <begin position="950"/>
        <end position="975"/>
    </location>
</feature>
<dbReference type="Gene3D" id="3.30.70.80">
    <property type="entry name" value="Peptidase S8 propeptide/proteinase inhibitor I9"/>
    <property type="match status" value="1"/>
</dbReference>
<keyword evidence="3 5" id="KW-0378">Hydrolase</keyword>
<feature type="domain" description="Peptidase S8/S53" evidence="8">
    <location>
        <begin position="155"/>
        <end position="390"/>
    </location>
</feature>
<dbReference type="PROSITE" id="PS51257">
    <property type="entry name" value="PROKAR_LIPOPROTEIN"/>
    <property type="match status" value="1"/>
</dbReference>
<evidence type="ECO:0000313" key="10">
    <source>
        <dbReference type="EMBL" id="MDY7232813.1"/>
    </source>
</evidence>
<keyword evidence="4 5" id="KW-0720">Serine protease</keyword>
<dbReference type="PRINTS" id="PR00723">
    <property type="entry name" value="SUBTILISIN"/>
</dbReference>
<reference evidence="10 11" key="1">
    <citation type="submission" date="2023-12" db="EMBL/GenBank/DDBJ databases">
        <title>the genome sequence of Hyalangium sp. s54d21.</title>
        <authorList>
            <person name="Zhang X."/>
        </authorList>
    </citation>
    <scope>NUCLEOTIDE SEQUENCE [LARGE SCALE GENOMIC DNA]</scope>
    <source>
        <strain evidence="11">s54d21</strain>
    </source>
</reference>
<feature type="active site" description="Charge relay system" evidence="5">
    <location>
        <position position="350"/>
    </location>
</feature>
<evidence type="ECO:0000259" key="9">
    <source>
        <dbReference type="Pfam" id="PF05922"/>
    </source>
</evidence>
<evidence type="ECO:0000256" key="1">
    <source>
        <dbReference type="ARBA" id="ARBA00011073"/>
    </source>
</evidence>
<dbReference type="InterPro" id="IPR036852">
    <property type="entry name" value="Peptidase_S8/S53_dom_sf"/>
</dbReference>
<evidence type="ECO:0000256" key="7">
    <source>
        <dbReference type="SAM" id="MobiDB-lite"/>
    </source>
</evidence>
<name>A0ABU5HIZ4_9BACT</name>
<dbReference type="SUPFAM" id="SSF52743">
    <property type="entry name" value="Subtilisin-like"/>
    <property type="match status" value="1"/>
</dbReference>
<dbReference type="Proteomes" id="UP001291309">
    <property type="component" value="Unassembled WGS sequence"/>
</dbReference>
<protein>
    <submittedName>
        <fullName evidence="10">Ig-like domain-containing protein</fullName>
    </submittedName>
</protein>
<sequence length="975" mass="101383">MRRATIFLVGTLLSLTACEGLREEEPQELAVTASANPKPRVGKLIKTPNALPGRYIVVLEDTAAPRGLVDTLAGEMAQAHRASVKHVFHHALRGFAVSMPEAAAHALSADPRVRYVEEDVEVRLSATQGSATWGVDRIDQRDLPLNTLYTYEATGKGVNAYILDTGIRITHAEFGGRAFSGFDAVQDGNGTNDCHGHGTHVAGTVGGATWGVAKEVKLHAVRVLGCDGAAPASVIIAGVDWVTAHHMKPAVANMSLGIDIITQSLDDAVTASVQAGVVYTLSAGNNTADACYASPARTPLAITVGATTRTDARSSFSNYGLCLDLFAPGSDITSAWYTSDTASQILSGTSMAAPHVAGAAALYLEKDPTATPERVTDELIERATKGKVTGPGSLSPNRLLFSGCPVPGDTTPPQVALTAPVAGGTLIGTVTLRAEATDDTGIKRVEFFVDGRLIGTDAYPPFEVAWDSTGAGNGSSVLTAKAYGMGCQLAFSAGVPVTLANPGNATFDVALGTPVCAAVDRQCDTAGLVAGRGSLGPELHAPNTLQGACADGSSGSALSGPSLQRLKVATTGGTLLAGGKQVRVEATVSASASYASEKLDLYHAPDANNPNWTLLGTFSPNRRGTNVLGRNFILPPGNLQVLRGVYRMGGSPNPCAPSSLHDHDDLVFAVGTETDTQPPTVAFSGMFEGMRVYETFYPSFTLHDDFLVTRVDLFAGDTQVGSSPEPFFTILWDTRSVPNGPLTLRARAWDSSGLSSFSEPVNVVVDNDYTPPTVSLTSPAEGASVEGTITLRASATDNWVLTKVEFYVDGILKVTDTSSPYSASWNPRLVGNGSHTLTAKAYDRAYNVGSSSPVTVIVNNDIAAPVVSITSPSNGAMVQGVLTLEASATDDRAVTRVEFFSGTTRLGSDTTAPFSIPWDTSALPNTGYTLTAKAYDAAGNVGTSSPITVTLSNSDSATEGPAPKAAGVEPSARRE</sequence>
<feature type="active site" description="Charge relay system" evidence="5">
    <location>
        <position position="164"/>
    </location>
</feature>
<dbReference type="InterPro" id="IPR037045">
    <property type="entry name" value="S8pro/Inhibitor_I9_sf"/>
</dbReference>
<comment type="caution">
    <text evidence="10">The sequence shown here is derived from an EMBL/GenBank/DDBJ whole genome shotgun (WGS) entry which is preliminary data.</text>
</comment>
<proteinExistence type="inferred from homology"/>
<dbReference type="PROSITE" id="PS51892">
    <property type="entry name" value="SUBTILASE"/>
    <property type="match status" value="1"/>
</dbReference>
<dbReference type="Pfam" id="PF00082">
    <property type="entry name" value="Peptidase_S8"/>
    <property type="match status" value="1"/>
</dbReference>
<evidence type="ECO:0000256" key="2">
    <source>
        <dbReference type="ARBA" id="ARBA00022670"/>
    </source>
</evidence>
<dbReference type="PROSITE" id="PS00136">
    <property type="entry name" value="SUBTILASE_ASP"/>
    <property type="match status" value="1"/>
</dbReference>